<keyword evidence="5" id="KW-1133">Transmembrane helix</keyword>
<keyword evidence="5" id="KW-0812">Transmembrane</keyword>
<dbReference type="GO" id="GO:0046872">
    <property type="term" value="F:metal ion binding"/>
    <property type="evidence" value="ECO:0007669"/>
    <property type="project" value="UniProtKB-KW"/>
</dbReference>
<dbReference type="SUPFAM" id="SSF46626">
    <property type="entry name" value="Cytochrome c"/>
    <property type="match status" value="1"/>
</dbReference>
<gene>
    <name evidence="7" type="ORF">SBF1_8340003</name>
</gene>
<feature type="region of interest" description="Disordered" evidence="4">
    <location>
        <begin position="31"/>
        <end position="57"/>
    </location>
</feature>
<accession>A0A2U3LUI6</accession>
<dbReference type="Pfam" id="PF13442">
    <property type="entry name" value="Cytochrome_CBB3"/>
    <property type="match status" value="1"/>
</dbReference>
<keyword evidence="1" id="KW-0349">Heme</keyword>
<evidence type="ECO:0000259" key="6">
    <source>
        <dbReference type="Pfam" id="PF13442"/>
    </source>
</evidence>
<evidence type="ECO:0000256" key="3">
    <source>
        <dbReference type="ARBA" id="ARBA00023004"/>
    </source>
</evidence>
<proteinExistence type="predicted"/>
<dbReference type="AlphaFoldDB" id="A0A2U3LUI6"/>
<dbReference type="InterPro" id="IPR036909">
    <property type="entry name" value="Cyt_c-like_dom_sf"/>
</dbReference>
<dbReference type="GO" id="GO:0009055">
    <property type="term" value="F:electron transfer activity"/>
    <property type="evidence" value="ECO:0007669"/>
    <property type="project" value="InterPro"/>
</dbReference>
<dbReference type="PROSITE" id="PS51257">
    <property type="entry name" value="PROKAR_LIPOPROTEIN"/>
    <property type="match status" value="1"/>
</dbReference>
<evidence type="ECO:0000256" key="5">
    <source>
        <dbReference type="SAM" id="Phobius"/>
    </source>
</evidence>
<feature type="transmembrane region" description="Helical" evidence="5">
    <location>
        <begin position="7"/>
        <end position="29"/>
    </location>
</feature>
<protein>
    <recommendedName>
        <fullName evidence="6">Cytochrome c domain-containing protein</fullName>
    </recommendedName>
</protein>
<evidence type="ECO:0000256" key="2">
    <source>
        <dbReference type="ARBA" id="ARBA00022723"/>
    </source>
</evidence>
<keyword evidence="5" id="KW-0472">Membrane</keyword>
<keyword evidence="2" id="KW-0479">Metal-binding</keyword>
<dbReference type="Proteomes" id="UP000238916">
    <property type="component" value="Unassembled WGS sequence"/>
</dbReference>
<sequence>MKQQYKSWFFITVIGFSVFLVAGCGNTSLKDTSPIPQVNTQQSMTTPQPSSGVSTSEADYTKNCATCHEAPPPTNNLQQIIKVVNSGKGRMPSFKGKLSSNQIQAIAEYIVSDR</sequence>
<evidence type="ECO:0000313" key="7">
    <source>
        <dbReference type="EMBL" id="SPF55462.1"/>
    </source>
</evidence>
<dbReference type="OrthoDB" id="1799572at2"/>
<keyword evidence="3" id="KW-0408">Iron</keyword>
<feature type="domain" description="Cytochrome c" evidence="6">
    <location>
        <begin position="56"/>
        <end position="110"/>
    </location>
</feature>
<name>A0A2U3LUI6_9FIRM</name>
<reference evidence="8" key="1">
    <citation type="submission" date="2018-02" db="EMBL/GenBank/DDBJ databases">
        <authorList>
            <person name="Hausmann B."/>
        </authorList>
    </citation>
    <scope>NUCLEOTIDE SEQUENCE [LARGE SCALE GENOMIC DNA]</scope>
    <source>
        <strain evidence="8">Peat soil MAG SbF1</strain>
    </source>
</reference>
<evidence type="ECO:0000256" key="4">
    <source>
        <dbReference type="SAM" id="MobiDB-lite"/>
    </source>
</evidence>
<dbReference type="InterPro" id="IPR009056">
    <property type="entry name" value="Cyt_c-like_dom"/>
</dbReference>
<evidence type="ECO:0000256" key="1">
    <source>
        <dbReference type="ARBA" id="ARBA00022617"/>
    </source>
</evidence>
<organism evidence="7 8">
    <name type="scientific">Candidatus Desulfosporosinus infrequens</name>
    <dbReference type="NCBI Taxonomy" id="2043169"/>
    <lineage>
        <taxon>Bacteria</taxon>
        <taxon>Bacillati</taxon>
        <taxon>Bacillota</taxon>
        <taxon>Clostridia</taxon>
        <taxon>Eubacteriales</taxon>
        <taxon>Desulfitobacteriaceae</taxon>
        <taxon>Desulfosporosinus</taxon>
    </lineage>
</organism>
<dbReference type="GO" id="GO:0020037">
    <property type="term" value="F:heme binding"/>
    <property type="evidence" value="ECO:0007669"/>
    <property type="project" value="InterPro"/>
</dbReference>
<dbReference type="EMBL" id="OMOF01000817">
    <property type="protein sequence ID" value="SPF55462.1"/>
    <property type="molecule type" value="Genomic_DNA"/>
</dbReference>
<dbReference type="Gene3D" id="1.10.760.10">
    <property type="entry name" value="Cytochrome c-like domain"/>
    <property type="match status" value="1"/>
</dbReference>
<evidence type="ECO:0000313" key="8">
    <source>
        <dbReference type="Proteomes" id="UP000238916"/>
    </source>
</evidence>